<dbReference type="EMBL" id="LCWF01000210">
    <property type="protein sequence ID" value="KKY14754.1"/>
    <property type="molecule type" value="Genomic_DNA"/>
</dbReference>
<evidence type="ECO:0000256" key="7">
    <source>
        <dbReference type="ARBA" id="ARBA00022777"/>
    </source>
</evidence>
<keyword evidence="11" id="KW-1185">Reference proteome</keyword>
<dbReference type="InterPro" id="IPR027417">
    <property type="entry name" value="P-loop_NTPase"/>
</dbReference>
<comment type="caution">
    <text evidence="10">The sequence shown here is derived from an EMBL/GenBank/DDBJ whole genome shotgun (WGS) entry which is preliminary data.</text>
</comment>
<keyword evidence="6" id="KW-0547">Nucleotide-binding</keyword>
<keyword evidence="5" id="KW-0808">Transferase</keyword>
<evidence type="ECO:0000313" key="11">
    <source>
        <dbReference type="Proteomes" id="UP000053317"/>
    </source>
</evidence>
<name>A0A0G2DVT1_PHACM</name>
<evidence type="ECO:0000256" key="3">
    <source>
        <dbReference type="ARBA" id="ARBA00018706"/>
    </source>
</evidence>
<accession>A0A0G2DVT1</accession>
<protein>
    <recommendedName>
        <fullName evidence="4">Polynucleotide 5'-hydroxyl-kinase GRC3</fullName>
    </recommendedName>
    <alternativeName>
        <fullName evidence="3">Polynucleotide 5'-hydroxyl-kinase grc3</fullName>
    </alternativeName>
</protein>
<proteinExistence type="inferred from homology"/>
<evidence type="ECO:0000259" key="9">
    <source>
        <dbReference type="Pfam" id="PF16575"/>
    </source>
</evidence>
<evidence type="ECO:0000256" key="4">
    <source>
        <dbReference type="ARBA" id="ARBA00019824"/>
    </source>
</evidence>
<dbReference type="OrthoDB" id="4054781at2759"/>
<dbReference type="InterPro" id="IPR032319">
    <property type="entry name" value="CLP1_P"/>
</dbReference>
<dbReference type="Proteomes" id="UP000053317">
    <property type="component" value="Unassembled WGS sequence"/>
</dbReference>
<dbReference type="Pfam" id="PF16575">
    <property type="entry name" value="CLP1_P"/>
    <property type="match status" value="1"/>
</dbReference>
<reference evidence="10 11" key="2">
    <citation type="submission" date="2015-05" db="EMBL/GenBank/DDBJ databases">
        <authorList>
            <person name="Morales-Cruz A."/>
            <person name="Amrine K.C."/>
            <person name="Cantu D."/>
        </authorList>
    </citation>
    <scope>NUCLEOTIDE SEQUENCE [LARGE SCALE GENOMIC DNA]</scope>
    <source>
        <strain evidence="10">UCRPC4</strain>
    </source>
</reference>
<comment type="similarity">
    <text evidence="2">Belongs to the Clp1 family. NOL9/GRC3 subfamily.</text>
</comment>
<dbReference type="Gene3D" id="3.40.50.300">
    <property type="entry name" value="P-loop containing nucleotide triphosphate hydrolases"/>
    <property type="match status" value="1"/>
</dbReference>
<evidence type="ECO:0000256" key="1">
    <source>
        <dbReference type="ARBA" id="ARBA00003798"/>
    </source>
</evidence>
<dbReference type="SUPFAM" id="SSF52540">
    <property type="entry name" value="P-loop containing nucleoside triphosphate hydrolases"/>
    <property type="match status" value="2"/>
</dbReference>
<comment type="function">
    <text evidence="1">Polynucleotide 5'-kinase involved in rRNA processing.</text>
</comment>
<organism evidence="10 11">
    <name type="scientific">Phaeomoniella chlamydospora</name>
    <name type="common">Phaeoacremonium chlamydosporum</name>
    <dbReference type="NCBI Taxonomy" id="158046"/>
    <lineage>
        <taxon>Eukaryota</taxon>
        <taxon>Fungi</taxon>
        <taxon>Dikarya</taxon>
        <taxon>Ascomycota</taxon>
        <taxon>Pezizomycotina</taxon>
        <taxon>Eurotiomycetes</taxon>
        <taxon>Chaetothyriomycetidae</taxon>
        <taxon>Phaeomoniellales</taxon>
        <taxon>Phaeomoniellaceae</taxon>
        <taxon>Phaeomoniella</taxon>
    </lineage>
</organism>
<dbReference type="PANTHER" id="PTHR12755">
    <property type="entry name" value="CLEAVAGE/POLYADENYLATION FACTOR IA SUBUNIT CLP1P"/>
    <property type="match status" value="1"/>
</dbReference>
<evidence type="ECO:0000256" key="6">
    <source>
        <dbReference type="ARBA" id="ARBA00022741"/>
    </source>
</evidence>
<dbReference type="GO" id="GO:0005634">
    <property type="term" value="C:nucleus"/>
    <property type="evidence" value="ECO:0007669"/>
    <property type="project" value="TreeGrafter"/>
</dbReference>
<keyword evidence="8" id="KW-0067">ATP-binding</keyword>
<dbReference type="PANTHER" id="PTHR12755:SF3">
    <property type="entry name" value="POLYNUCLEOTIDE 5'-HYDROXYL-KINASE NOL9"/>
    <property type="match status" value="1"/>
</dbReference>
<feature type="domain" description="Clp1 P-loop" evidence="9">
    <location>
        <begin position="228"/>
        <end position="432"/>
    </location>
</feature>
<evidence type="ECO:0000313" key="10">
    <source>
        <dbReference type="EMBL" id="KKY14754.1"/>
    </source>
</evidence>
<evidence type="ECO:0000256" key="5">
    <source>
        <dbReference type="ARBA" id="ARBA00022679"/>
    </source>
</evidence>
<dbReference type="AlphaFoldDB" id="A0A0G2DVT1"/>
<evidence type="ECO:0000256" key="8">
    <source>
        <dbReference type="ARBA" id="ARBA00022840"/>
    </source>
</evidence>
<dbReference type="GO" id="GO:0005524">
    <property type="term" value="F:ATP binding"/>
    <property type="evidence" value="ECO:0007669"/>
    <property type="project" value="UniProtKB-KW"/>
</dbReference>
<keyword evidence="7" id="KW-0418">Kinase</keyword>
<sequence length="676" mass="75374">MKRTKNVSAFARTKAAGGSPATEIPQANEFEILAAPAALSKPAKSADEIFTLRNGATRVELVMRGVVGVKLHAGESFAAVGVFKLLVKRGAVEVHGARLEAREDLYEHNIFSATSHALPVITGLDGPEAGEPMNEVYLASSTSGIRDFDMLSASFRGLWEIKSGQETEENRDFKPTFQIIGYHFKYDKKAHKFLSPFLPNRAWKEAVAEISPQNSLPADKMLKILVCGPKNTGKSTMAKYIANHLLSPYENTGKHWSENDGVAILDLDPGQPEFGPPGTLSLVHLRSPLFGPSYTHPLQHASLNTRKDAIIHQHFLGSTTPRASPGTYIECILHLLAKYKRLTYYHQNCHLIINASGWIIGDGLTFLKTLLDEVTPTFVFHMSDSGPEEAIRTLVTQCNHSNTALRLISTQASPSTKPAIELRKMFLQSYLHMRTTRTANHIRWDVISIRNMKRLTLPYEGPQGSGGVVLLDDLPTDISGYSPDWVMGIVALRSLDALKDMHNDPIGSSSRNLTCELCWPFKVSPGSHVWKFDSHRPVGINPWSSYCLGVGVNPHHQYVKRQIVIHTPVTKEDVECAKRDGYGIILLVVMKVPPQTCLADEEQLIRERNRRENRAWAVLGHELSKGEKDEKAEDVHPAELLNRIHRRHDAVNDFSHQRSDYKLEDSEDAHMADLKI</sequence>
<dbReference type="GO" id="GO:0000448">
    <property type="term" value="P:cleavage in ITS2 between 5.8S rRNA and LSU-rRNA of tricistronic rRNA transcript (SSU-rRNA, 5.8S rRNA, LSU-rRNA)"/>
    <property type="evidence" value="ECO:0007669"/>
    <property type="project" value="TreeGrafter"/>
</dbReference>
<reference evidence="10 11" key="1">
    <citation type="submission" date="2015-05" db="EMBL/GenBank/DDBJ databases">
        <title>Distinctive expansion of gene families associated with plant cell wall degradation and secondary metabolism in the genomes of grapevine trunk pathogens.</title>
        <authorList>
            <person name="Lawrence D.P."/>
            <person name="Travadon R."/>
            <person name="Rolshausen P.E."/>
            <person name="Baumgartner K."/>
        </authorList>
    </citation>
    <scope>NUCLEOTIDE SEQUENCE [LARGE SCALE GENOMIC DNA]</scope>
    <source>
        <strain evidence="10">UCRPC4</strain>
    </source>
</reference>
<dbReference type="GO" id="GO:0051731">
    <property type="term" value="F:polynucleotide 5'-hydroxyl-kinase activity"/>
    <property type="evidence" value="ECO:0007669"/>
    <property type="project" value="InterPro"/>
</dbReference>
<gene>
    <name evidence="10" type="ORF">UCRPC4_g06646</name>
</gene>
<evidence type="ECO:0000256" key="2">
    <source>
        <dbReference type="ARBA" id="ARBA00011003"/>
    </source>
</evidence>
<dbReference type="InterPro" id="IPR045116">
    <property type="entry name" value="Clp1/Grc3"/>
</dbReference>